<evidence type="ECO:0000313" key="14">
    <source>
        <dbReference type="EMBL" id="QRC98882.1"/>
    </source>
</evidence>
<dbReference type="OMA" id="MLWRVDA"/>
<dbReference type="Pfam" id="PF02434">
    <property type="entry name" value="Fringe"/>
    <property type="match status" value="1"/>
</dbReference>
<accession>A0A7U2F534</accession>
<evidence type="ECO:0000256" key="12">
    <source>
        <dbReference type="SAM" id="Phobius"/>
    </source>
</evidence>
<dbReference type="Proteomes" id="UP000663193">
    <property type="component" value="Chromosome 9"/>
</dbReference>
<keyword evidence="10 12" id="KW-1133">Transmembrane helix</keyword>
<keyword evidence="15" id="KW-1185">Reference proteome</keyword>
<sequence>MISKTRNEKRPHWEKPMRSSFTVRRYGHLKIITALVLIFVLFYERFVPTAKFDIHYQLDLHPLECPTAPITDEILVVLRTGATEALEKLPVHFDTTLKCVPNYVIYSDYEGAIQGHKIHDVLDEVSSDLKRSAPEFKLYSDLKIGGRSSLLPTEHSGSGPSGSLENPSWKLDKFKFLPMVDRAFRHGPDAKWFVFVEADTYLMWTNLVAYLGKLDASKELYIGKHMFIGDVLFAHGGSGFALSAAAMRKVTEHWRDNIDEYDQYTTENWAGDMVLGKVLRDVGVQLFWAFPHFQGDPVSALDHNVLKVERRPWCYAPITYHHMRDADVRQLWDFEQAWQRKRKGALSHRVVFKEFILPRLATRHDNWDNLSVNLEPGNTTSLDDCRALCQTKATCLQYKYATNSCFTSDEVRFGEEAWKSCLEYSVAASKCVRWQDGTQETDEVQSGWMLDRLPQYVDKMDSLCDGAEDVKWVV</sequence>
<keyword evidence="11 12" id="KW-0472">Membrane</keyword>
<dbReference type="VEuPathDB" id="FungiDB:JI435_062430"/>
<comment type="pathway">
    <text evidence="2">Protein modification; protein glycosylation.</text>
</comment>
<dbReference type="GO" id="GO:0000166">
    <property type="term" value="F:nucleotide binding"/>
    <property type="evidence" value="ECO:0007669"/>
    <property type="project" value="UniProtKB-KW"/>
</dbReference>
<evidence type="ECO:0000256" key="4">
    <source>
        <dbReference type="ARBA" id="ARBA00012557"/>
    </source>
</evidence>
<dbReference type="GO" id="GO:0016263">
    <property type="term" value="F:glycoprotein-N-acetylgalactosamine 3-beta-galactosyltransferase activity"/>
    <property type="evidence" value="ECO:0007669"/>
    <property type="project" value="UniProtKB-EC"/>
</dbReference>
<evidence type="ECO:0000256" key="6">
    <source>
        <dbReference type="ARBA" id="ARBA00022679"/>
    </source>
</evidence>
<keyword evidence="7 12" id="KW-0812">Transmembrane</keyword>
<dbReference type="AlphaFoldDB" id="A0A7U2F534"/>
<name>A0A7U2F534_PHANO</name>
<keyword evidence="8" id="KW-0547">Nucleotide-binding</keyword>
<dbReference type="KEGG" id="pno:SNOG_06243"/>
<dbReference type="EC" id="2.4.1.122" evidence="4"/>
<evidence type="ECO:0000256" key="9">
    <source>
        <dbReference type="ARBA" id="ARBA00022968"/>
    </source>
</evidence>
<evidence type="ECO:0000256" key="1">
    <source>
        <dbReference type="ARBA" id="ARBA00004606"/>
    </source>
</evidence>
<keyword evidence="5" id="KW-0328">Glycosyltransferase</keyword>
<evidence type="ECO:0000313" key="15">
    <source>
        <dbReference type="Proteomes" id="UP000663193"/>
    </source>
</evidence>
<evidence type="ECO:0000256" key="10">
    <source>
        <dbReference type="ARBA" id="ARBA00022989"/>
    </source>
</evidence>
<dbReference type="GO" id="GO:0016020">
    <property type="term" value="C:membrane"/>
    <property type="evidence" value="ECO:0007669"/>
    <property type="project" value="UniProtKB-SubCell"/>
</dbReference>
<protein>
    <recommendedName>
        <fullName evidence="4">N-acetylgalactosaminide beta-1,3-galactosyltransferase</fullName>
        <ecNumber evidence="4">2.4.1.122</ecNumber>
    </recommendedName>
</protein>
<dbReference type="PANTHER" id="PTHR23033:SF47">
    <property type="entry name" value="APPLE DOMAIN-CONTAINING PROTEIN-RELATED"/>
    <property type="match status" value="1"/>
</dbReference>
<comment type="similarity">
    <text evidence="3">Belongs to the glycosyltransferase 31 family. Beta3-Gal-T subfamily.</text>
</comment>
<feature type="domain" description="Fringe-like glycosyltransferase" evidence="13">
    <location>
        <begin position="188"/>
        <end position="287"/>
    </location>
</feature>
<evidence type="ECO:0000259" key="13">
    <source>
        <dbReference type="Pfam" id="PF02434"/>
    </source>
</evidence>
<evidence type="ECO:0000256" key="11">
    <source>
        <dbReference type="ARBA" id="ARBA00023136"/>
    </source>
</evidence>
<evidence type="ECO:0000256" key="8">
    <source>
        <dbReference type="ARBA" id="ARBA00022741"/>
    </source>
</evidence>
<organism evidence="14 15">
    <name type="scientific">Phaeosphaeria nodorum (strain SN15 / ATCC MYA-4574 / FGSC 10173)</name>
    <name type="common">Glume blotch fungus</name>
    <name type="synonym">Parastagonospora nodorum</name>
    <dbReference type="NCBI Taxonomy" id="321614"/>
    <lineage>
        <taxon>Eukaryota</taxon>
        <taxon>Fungi</taxon>
        <taxon>Dikarya</taxon>
        <taxon>Ascomycota</taxon>
        <taxon>Pezizomycotina</taxon>
        <taxon>Dothideomycetes</taxon>
        <taxon>Pleosporomycetidae</taxon>
        <taxon>Pleosporales</taxon>
        <taxon>Pleosporineae</taxon>
        <taxon>Phaeosphaeriaceae</taxon>
        <taxon>Parastagonospora</taxon>
    </lineage>
</organism>
<evidence type="ECO:0000256" key="3">
    <source>
        <dbReference type="ARBA" id="ARBA00006462"/>
    </source>
</evidence>
<dbReference type="RefSeq" id="XP_001796625.1">
    <property type="nucleotide sequence ID" value="XM_001796573.1"/>
</dbReference>
<dbReference type="Gene3D" id="3.90.550.50">
    <property type="match status" value="1"/>
</dbReference>
<proteinExistence type="inferred from homology"/>
<keyword evidence="6" id="KW-0808">Transferase</keyword>
<evidence type="ECO:0000256" key="5">
    <source>
        <dbReference type="ARBA" id="ARBA00022676"/>
    </source>
</evidence>
<dbReference type="EMBL" id="CP069031">
    <property type="protein sequence ID" value="QRC98882.1"/>
    <property type="molecule type" value="Genomic_DNA"/>
</dbReference>
<comment type="subcellular location">
    <subcellularLocation>
        <location evidence="1">Membrane</location>
        <topology evidence="1">Single-pass type II membrane protein</topology>
    </subcellularLocation>
</comment>
<keyword evidence="9" id="KW-0735">Signal-anchor</keyword>
<evidence type="ECO:0000256" key="2">
    <source>
        <dbReference type="ARBA" id="ARBA00004922"/>
    </source>
</evidence>
<gene>
    <name evidence="14" type="ORF">JI435_062430</name>
</gene>
<dbReference type="OrthoDB" id="414175at2759"/>
<feature type="transmembrane region" description="Helical" evidence="12">
    <location>
        <begin position="26"/>
        <end position="43"/>
    </location>
</feature>
<dbReference type="InterPro" id="IPR026050">
    <property type="entry name" value="C1GALT1/C1GALT1_chp1"/>
</dbReference>
<reference evidence="15" key="1">
    <citation type="journal article" date="2021" name="BMC Genomics">
        <title>Chromosome-level genome assembly and manually-curated proteome of model necrotroph Parastagonospora nodorum Sn15 reveals a genome-wide trove of candidate effector homologs, and redundancy of virulence-related functions within an accessory chromosome.</title>
        <authorList>
            <person name="Bertazzoni S."/>
            <person name="Jones D.A.B."/>
            <person name="Phan H.T."/>
            <person name="Tan K.-C."/>
            <person name="Hane J.K."/>
        </authorList>
    </citation>
    <scope>NUCLEOTIDE SEQUENCE [LARGE SCALE GENOMIC DNA]</scope>
    <source>
        <strain evidence="15">SN15 / ATCC MYA-4574 / FGSC 10173)</strain>
    </source>
</reference>
<dbReference type="PANTHER" id="PTHR23033">
    <property type="entry name" value="BETA1,3-GALACTOSYLTRANSFERASE"/>
    <property type="match status" value="1"/>
</dbReference>
<evidence type="ECO:0000256" key="7">
    <source>
        <dbReference type="ARBA" id="ARBA00022692"/>
    </source>
</evidence>
<dbReference type="InterPro" id="IPR003378">
    <property type="entry name" value="Fringe-like_glycosylTrfase"/>
</dbReference>